<organism evidence="2">
    <name type="scientific">Bionectria ochroleuca</name>
    <name type="common">Gliocladium roseum</name>
    <dbReference type="NCBI Taxonomy" id="29856"/>
    <lineage>
        <taxon>Eukaryota</taxon>
        <taxon>Fungi</taxon>
        <taxon>Dikarya</taxon>
        <taxon>Ascomycota</taxon>
        <taxon>Pezizomycotina</taxon>
        <taxon>Sordariomycetes</taxon>
        <taxon>Hypocreomycetidae</taxon>
        <taxon>Hypocreales</taxon>
        <taxon>Bionectriaceae</taxon>
        <taxon>Clonostachys</taxon>
    </lineage>
</organism>
<dbReference type="Pfam" id="PF13091">
    <property type="entry name" value="PLDc_2"/>
    <property type="match status" value="1"/>
</dbReference>
<dbReference type="PANTHER" id="PTHR21248">
    <property type="entry name" value="CARDIOLIPIN SYNTHASE"/>
    <property type="match status" value="1"/>
</dbReference>
<sequence length="483" mass="54331">MTGIATEFPASFVGPWTELLQSHKKDQDHDFPNYHVDRPESLITSSVPKALYVGTGLTIFTRALLPAILNAKHSVNFVTCYWADSPTLNSFRETLIKLASARAENPSEVPLKVTIGFSSSGLFQKLLHTSSRDGHVYPPSKWPSLGLPNEELLRAGNIELSVKSLFFTPFSVMHPKYLIVDGAKAWVPSCNVSWERWFEGCVELEGDVVIQLAAFQDGVWGTLAFPESREEDSPRNTLHATNRSSKRASMLIGGVENSATQSLKFPEMPPVPTIFLPSSHHRNPRFSVFPILSQSRPPITPLNAALLTLFNNAQRSINIVTPNVTAWPFMEALLAALQRGVDVQIRTSKNMMNVEQIITAETTTSRCLDRFIKEYKALSQRQGDLEAQDEEVGRLEILYYQPLESRAGEEDEPVLSHFKMTMVDEEYLVLGSGNQDRASWWTSQEIGILFYVSCFEWRRLWEGVLEKRAETLFDSLAPEPQPE</sequence>
<dbReference type="SUPFAM" id="SSF56024">
    <property type="entry name" value="Phospholipase D/nuclease"/>
    <property type="match status" value="2"/>
</dbReference>
<dbReference type="GO" id="GO:0030572">
    <property type="term" value="F:phosphatidyltransferase activity"/>
    <property type="evidence" value="ECO:0007669"/>
    <property type="project" value="UniProtKB-ARBA"/>
</dbReference>
<name>A0A0B7JXA5_BIOOC</name>
<feature type="domain" description="PLD phosphodiesterase" evidence="1">
    <location>
        <begin position="169"/>
        <end position="196"/>
    </location>
</feature>
<dbReference type="EMBL" id="CDPU01000015">
    <property type="protein sequence ID" value="CEO49639.1"/>
    <property type="molecule type" value="Genomic_DNA"/>
</dbReference>
<reference evidence="2" key="1">
    <citation type="submission" date="2015-01" db="EMBL/GenBank/DDBJ databases">
        <authorList>
            <person name="Durling Mikael"/>
        </authorList>
    </citation>
    <scope>NUCLEOTIDE SEQUENCE</scope>
</reference>
<feature type="domain" description="PLD phosphodiesterase" evidence="1">
    <location>
        <begin position="412"/>
        <end position="439"/>
    </location>
</feature>
<accession>A0A0B7JXA5</accession>
<dbReference type="CDD" id="cd00138">
    <property type="entry name" value="PLDc_SF"/>
    <property type="match status" value="1"/>
</dbReference>
<evidence type="ECO:0000313" key="2">
    <source>
        <dbReference type="EMBL" id="CEO49639.1"/>
    </source>
</evidence>
<evidence type="ECO:0000259" key="1">
    <source>
        <dbReference type="PROSITE" id="PS50035"/>
    </source>
</evidence>
<dbReference type="AlphaFoldDB" id="A0A0B7JXA5"/>
<dbReference type="InterPro" id="IPR025202">
    <property type="entry name" value="PLD-like_dom"/>
</dbReference>
<dbReference type="PANTHER" id="PTHR21248:SF11">
    <property type="entry name" value="PLD PHOSPHODIESTERASE DOMAIN-CONTAINING PROTEIN"/>
    <property type="match status" value="1"/>
</dbReference>
<dbReference type="InterPro" id="IPR001736">
    <property type="entry name" value="PLipase_D/transphosphatidylase"/>
</dbReference>
<gene>
    <name evidence="2" type="ORF">BN869_000005696_1</name>
</gene>
<protein>
    <recommendedName>
        <fullName evidence="1">PLD phosphodiesterase domain-containing protein</fullName>
    </recommendedName>
</protein>
<dbReference type="Gene3D" id="3.30.870.10">
    <property type="entry name" value="Endonuclease Chain A"/>
    <property type="match status" value="2"/>
</dbReference>
<dbReference type="GO" id="GO:0032049">
    <property type="term" value="P:cardiolipin biosynthetic process"/>
    <property type="evidence" value="ECO:0007669"/>
    <property type="project" value="UniProtKB-ARBA"/>
</dbReference>
<dbReference type="PROSITE" id="PS50035">
    <property type="entry name" value="PLD"/>
    <property type="match status" value="2"/>
</dbReference>
<proteinExistence type="predicted"/>